<evidence type="ECO:0000313" key="1">
    <source>
        <dbReference type="EMBL" id="ACT47705.1"/>
    </source>
</evidence>
<dbReference type="AlphaFoldDB" id="C6WUV6"/>
<evidence type="ECO:0008006" key="3">
    <source>
        <dbReference type="Google" id="ProtNLM"/>
    </source>
</evidence>
<dbReference type="SUPFAM" id="SSF88697">
    <property type="entry name" value="PUA domain-like"/>
    <property type="match status" value="1"/>
</dbReference>
<dbReference type="STRING" id="583345.Mmol_0795"/>
<dbReference type="EMBL" id="CP001672">
    <property type="protein sequence ID" value="ACT47705.1"/>
    <property type="molecule type" value="Genomic_DNA"/>
</dbReference>
<accession>C6WUV6</accession>
<keyword evidence="2" id="KW-1185">Reference proteome</keyword>
<evidence type="ECO:0000313" key="2">
    <source>
        <dbReference type="Proteomes" id="UP000002742"/>
    </source>
</evidence>
<dbReference type="Proteomes" id="UP000002742">
    <property type="component" value="Chromosome"/>
</dbReference>
<dbReference type="InterPro" id="IPR015947">
    <property type="entry name" value="PUA-like_sf"/>
</dbReference>
<sequence length="162" mass="18017">MVMSNPAILRVGAINGLQKVLSFKQPFAWLITHGYLMVDDRTWGTAYRGHILIHASKGLYDVYYDYLKANTDIPLPAKEELPYGGVVGMADLVLCSRPDALPEHTSRQHRAQFKGVSSRHYGFLFEKARPVPFMPCPGKLGIFEVEIDALLSAPPAAQAELF</sequence>
<gene>
    <name evidence="1" type="ordered locus">Mmol_0795</name>
</gene>
<dbReference type="HOGENOM" id="CLU_051256_2_2_4"/>
<reference evidence="1 2" key="2">
    <citation type="journal article" date="2011" name="J. Bacteriol.">
        <title>Genomes of three methylotrophs from a single niche uncover genetic and metabolic divergence of Methylophilaceae.</title>
        <authorList>
            <person name="Lapidus A."/>
            <person name="Clum A."/>
            <person name="Labutti K."/>
            <person name="Kaluzhnaya M.G."/>
            <person name="Lim S."/>
            <person name="Beck D.A."/>
            <person name="Glavina Del Rio T."/>
            <person name="Nolan M."/>
            <person name="Mavromatis K."/>
            <person name="Huntemann M."/>
            <person name="Lucas S."/>
            <person name="Lidstrom M.E."/>
            <person name="Ivanova N."/>
            <person name="Chistoserdova L."/>
        </authorList>
    </citation>
    <scope>NUCLEOTIDE SEQUENCE [LARGE SCALE GENOMIC DNA]</scope>
    <source>
        <strain evidence="2">JLW8 / ATCC BAA-1282 / DSM 17540</strain>
    </source>
</reference>
<reference evidence="2" key="1">
    <citation type="submission" date="2009-07" db="EMBL/GenBank/DDBJ databases">
        <title>Complete sequence of Methylotenera mobilis JLW8.</title>
        <authorList>
            <consortium name="US DOE Joint Genome Institute"/>
            <person name="Lucas S."/>
            <person name="Copeland A."/>
            <person name="Lapidus A."/>
            <person name="Glavina del Rio T."/>
            <person name="Tice H."/>
            <person name="Bruce D."/>
            <person name="Goodwin L."/>
            <person name="Pitluck S."/>
            <person name="LaButti K.M."/>
            <person name="Clum A."/>
            <person name="Larimer F."/>
            <person name="Land M."/>
            <person name="Hauser L."/>
            <person name="Kyrpides N."/>
            <person name="Mikhailova N."/>
            <person name="Kayluzhnaya M."/>
            <person name="Chistoserdova L."/>
        </authorList>
    </citation>
    <scope>NUCLEOTIDE SEQUENCE [LARGE SCALE GENOMIC DNA]</scope>
    <source>
        <strain evidence="2">JLW8 / ATCC BAA-1282 / DSM 17540</strain>
    </source>
</reference>
<organism evidence="1 2">
    <name type="scientific">Methylotenera mobilis (strain JLW8 / ATCC BAA-1282 / DSM 17540)</name>
    <dbReference type="NCBI Taxonomy" id="583345"/>
    <lineage>
        <taxon>Bacteria</taxon>
        <taxon>Pseudomonadati</taxon>
        <taxon>Pseudomonadota</taxon>
        <taxon>Betaproteobacteria</taxon>
        <taxon>Nitrosomonadales</taxon>
        <taxon>Methylophilaceae</taxon>
        <taxon>Methylotenera</taxon>
    </lineage>
</organism>
<proteinExistence type="predicted"/>
<dbReference type="KEGG" id="mmb:Mmol_0795"/>
<name>C6WUV6_METML</name>
<dbReference type="eggNOG" id="ENOG50331AT">
    <property type="taxonomic scope" value="Bacteria"/>
</dbReference>
<dbReference type="Gene3D" id="2.30.130.30">
    <property type="entry name" value="Hypothetical protein"/>
    <property type="match status" value="1"/>
</dbReference>
<protein>
    <recommendedName>
        <fullName evidence="3">ASCH domain-containing protein</fullName>
    </recommendedName>
</protein>